<feature type="region of interest" description="Disordered" evidence="1">
    <location>
        <begin position="1"/>
        <end position="36"/>
    </location>
</feature>
<sequence length="159" mass="17844">MELLNLETGKNATPGPQLTDFPVQSPTDQPHNGEFQPSVSSYCQNVGKLESSKNYKYVPYYKEVPRNISSSINEENIITGKRNIVDRNNLLLADVVSYSKAVTDPMEAPEWKKAMDAEYQSLTSHGTGELVPYPPKPAKVIGGMWRLSRKQNEHGEVYQ</sequence>
<feature type="compositionally biased region" description="Polar residues" evidence="1">
    <location>
        <begin position="8"/>
        <end position="36"/>
    </location>
</feature>
<reference evidence="2" key="1">
    <citation type="submission" date="2021-03" db="EMBL/GenBank/DDBJ databases">
        <title>Draft genome sequence of rust myrtle Austropuccinia psidii MF-1, a brazilian biotype.</title>
        <authorList>
            <person name="Quecine M.C."/>
            <person name="Pachon D.M.R."/>
            <person name="Bonatelli M.L."/>
            <person name="Correr F.H."/>
            <person name="Franceschini L.M."/>
            <person name="Leite T.F."/>
            <person name="Margarido G.R.A."/>
            <person name="Almeida C.A."/>
            <person name="Ferrarezi J.A."/>
            <person name="Labate C.A."/>
        </authorList>
    </citation>
    <scope>NUCLEOTIDE SEQUENCE</scope>
    <source>
        <strain evidence="2">MF-1</strain>
    </source>
</reference>
<keyword evidence="3" id="KW-1185">Reference proteome</keyword>
<evidence type="ECO:0000313" key="2">
    <source>
        <dbReference type="EMBL" id="MBW0463919.1"/>
    </source>
</evidence>
<organism evidence="2 3">
    <name type="scientific">Austropuccinia psidii MF-1</name>
    <dbReference type="NCBI Taxonomy" id="1389203"/>
    <lineage>
        <taxon>Eukaryota</taxon>
        <taxon>Fungi</taxon>
        <taxon>Dikarya</taxon>
        <taxon>Basidiomycota</taxon>
        <taxon>Pucciniomycotina</taxon>
        <taxon>Pucciniomycetes</taxon>
        <taxon>Pucciniales</taxon>
        <taxon>Sphaerophragmiaceae</taxon>
        <taxon>Austropuccinia</taxon>
    </lineage>
</organism>
<evidence type="ECO:0000313" key="3">
    <source>
        <dbReference type="Proteomes" id="UP000765509"/>
    </source>
</evidence>
<accession>A0A9Q3BED2</accession>
<protein>
    <submittedName>
        <fullName evidence="2">Uncharacterized protein</fullName>
    </submittedName>
</protein>
<dbReference type="OrthoDB" id="1000646at2759"/>
<proteinExistence type="predicted"/>
<dbReference type="Proteomes" id="UP000765509">
    <property type="component" value="Unassembled WGS sequence"/>
</dbReference>
<dbReference type="EMBL" id="AVOT02000656">
    <property type="protein sequence ID" value="MBW0463919.1"/>
    <property type="molecule type" value="Genomic_DNA"/>
</dbReference>
<name>A0A9Q3BED2_9BASI</name>
<evidence type="ECO:0000256" key="1">
    <source>
        <dbReference type="SAM" id="MobiDB-lite"/>
    </source>
</evidence>
<gene>
    <name evidence="2" type="ORF">O181_003634</name>
</gene>
<comment type="caution">
    <text evidence="2">The sequence shown here is derived from an EMBL/GenBank/DDBJ whole genome shotgun (WGS) entry which is preliminary data.</text>
</comment>
<dbReference type="AlphaFoldDB" id="A0A9Q3BED2"/>